<sequence>MKQTYKISSFLIDDYKFIAKHIVNKSITQIIEFTETHISIMLDDGTIISFSNLEDELILDIKCLY</sequence>
<dbReference type="EMBL" id="CP046457">
    <property type="protein sequence ID" value="QGT98846.1"/>
    <property type="molecule type" value="Genomic_DNA"/>
</dbReference>
<protein>
    <submittedName>
        <fullName evidence="1">Uncharacterized protein</fullName>
    </submittedName>
</protein>
<name>A0A6I6D6D1_9FIRM</name>
<evidence type="ECO:0000313" key="1">
    <source>
        <dbReference type="EMBL" id="QGT98846.1"/>
    </source>
</evidence>
<dbReference type="RefSeq" id="WP_156202800.1">
    <property type="nucleotide sequence ID" value="NZ_CP046457.1"/>
</dbReference>
<proteinExistence type="predicted"/>
<organism evidence="1 2">
    <name type="scientific">Candidatus Syntrophocurvum alkaliphilum</name>
    <dbReference type="NCBI Taxonomy" id="2293317"/>
    <lineage>
        <taxon>Bacteria</taxon>
        <taxon>Bacillati</taxon>
        <taxon>Bacillota</taxon>
        <taxon>Clostridia</taxon>
        <taxon>Eubacteriales</taxon>
        <taxon>Syntrophomonadaceae</taxon>
        <taxon>Candidatus Syntrophocurvum</taxon>
    </lineage>
</organism>
<dbReference type="KEGG" id="salq:SYNTR_0253"/>
<evidence type="ECO:0000313" key="2">
    <source>
        <dbReference type="Proteomes" id="UP000426444"/>
    </source>
</evidence>
<dbReference type="Proteomes" id="UP000426444">
    <property type="component" value="Chromosome"/>
</dbReference>
<gene>
    <name evidence="1" type="ORF">SYNTR_0253</name>
</gene>
<keyword evidence="2" id="KW-1185">Reference proteome</keyword>
<reference evidence="2" key="1">
    <citation type="journal article" date="2019" name="Microbiology">
        <title>Complete Genome Sequence of an Uncultured Bacterium of the Candidate Phylum Bipolaricaulota.</title>
        <authorList>
            <person name="Kadnikov V.V."/>
            <person name="Mardanov A.V."/>
            <person name="Beletsky A.V."/>
            <person name="Frank Y.A."/>
            <person name="Karnachuk O.V."/>
            <person name="Ravin N.V."/>
        </authorList>
    </citation>
    <scope>NUCLEOTIDE SEQUENCE [LARGE SCALE GENOMIC DNA]</scope>
</reference>
<dbReference type="AlphaFoldDB" id="A0A6I6D6D1"/>
<accession>A0A6I6D6D1</accession>